<evidence type="ECO:0000313" key="4">
    <source>
        <dbReference type="Proteomes" id="UP000594262"/>
    </source>
</evidence>
<dbReference type="PROSITE" id="PS51257">
    <property type="entry name" value="PROKAR_LIPOPROTEIN"/>
    <property type="match status" value="1"/>
</dbReference>
<reference evidence="3" key="1">
    <citation type="submission" date="2021-01" db="UniProtKB">
        <authorList>
            <consortium name="EnsemblMetazoa"/>
        </authorList>
    </citation>
    <scope>IDENTIFICATION</scope>
</reference>
<feature type="chain" id="PRO_5029708813" description="Cnidarian restricted protein" evidence="2">
    <location>
        <begin position="17"/>
        <end position="218"/>
    </location>
</feature>
<protein>
    <recommendedName>
        <fullName evidence="5">Cnidarian restricted protein</fullName>
    </recommendedName>
</protein>
<evidence type="ECO:0000313" key="3">
    <source>
        <dbReference type="EnsemblMetazoa" id="CLYHEMP016477.1"/>
    </source>
</evidence>
<evidence type="ECO:0008006" key="5">
    <source>
        <dbReference type="Google" id="ProtNLM"/>
    </source>
</evidence>
<dbReference type="AlphaFoldDB" id="A0A7M5X279"/>
<dbReference type="Proteomes" id="UP000594262">
    <property type="component" value="Unplaced"/>
</dbReference>
<feature type="signal peptide" evidence="2">
    <location>
        <begin position="1"/>
        <end position="16"/>
    </location>
</feature>
<sequence>MRCLAILSIAITVCSCASLLAPKKDGLGDGHFLNKPVEKPRIQDGSSGEIEKISDVKTVDPAPHKDAQFDSLIKQIYDKFLTVGGETKKESSSAQHQVRFGPDGKAYPKMKHVPANYKKDISATQFGVDGKARPVDSRIPLVHHDEREVSMDDVLNSVKILVDKLTAKRDEEKKQEQQKKEVKSLSLFELPQFLPLCARMMEKYRYLLSLLYSKLTVL</sequence>
<feature type="coiled-coil region" evidence="1">
    <location>
        <begin position="155"/>
        <end position="182"/>
    </location>
</feature>
<dbReference type="EnsemblMetazoa" id="CLYHEMT016477.1">
    <property type="protein sequence ID" value="CLYHEMP016477.1"/>
    <property type="gene ID" value="CLYHEMG016477"/>
</dbReference>
<evidence type="ECO:0000256" key="1">
    <source>
        <dbReference type="SAM" id="Coils"/>
    </source>
</evidence>
<keyword evidence="2" id="KW-0732">Signal</keyword>
<keyword evidence="1" id="KW-0175">Coiled coil</keyword>
<proteinExistence type="predicted"/>
<name>A0A7M5X279_9CNID</name>
<evidence type="ECO:0000256" key="2">
    <source>
        <dbReference type="SAM" id="SignalP"/>
    </source>
</evidence>
<organism evidence="3 4">
    <name type="scientific">Clytia hemisphaerica</name>
    <dbReference type="NCBI Taxonomy" id="252671"/>
    <lineage>
        <taxon>Eukaryota</taxon>
        <taxon>Metazoa</taxon>
        <taxon>Cnidaria</taxon>
        <taxon>Hydrozoa</taxon>
        <taxon>Hydroidolina</taxon>
        <taxon>Leptothecata</taxon>
        <taxon>Obeliida</taxon>
        <taxon>Clytiidae</taxon>
        <taxon>Clytia</taxon>
    </lineage>
</organism>
<keyword evidence="4" id="KW-1185">Reference proteome</keyword>
<accession>A0A7M5X279</accession>